<dbReference type="PANTHER" id="PTHR36388">
    <property type="entry name" value="OS02G0469000 PROTEIN"/>
    <property type="match status" value="1"/>
</dbReference>
<evidence type="ECO:0000313" key="2">
    <source>
        <dbReference type="Proteomes" id="UP000636800"/>
    </source>
</evidence>
<dbReference type="EMBL" id="JADCNL010000001">
    <property type="protein sequence ID" value="KAG0498371.1"/>
    <property type="molecule type" value="Genomic_DNA"/>
</dbReference>
<name>A0A835VJ23_VANPL</name>
<proteinExistence type="predicted"/>
<dbReference type="Proteomes" id="UP000636800">
    <property type="component" value="Chromosome 1"/>
</dbReference>
<reference evidence="1 2" key="1">
    <citation type="journal article" date="2020" name="Nat. Food">
        <title>A phased Vanilla planifolia genome enables genetic improvement of flavour and production.</title>
        <authorList>
            <person name="Hasing T."/>
            <person name="Tang H."/>
            <person name="Brym M."/>
            <person name="Khazi F."/>
            <person name="Huang T."/>
            <person name="Chambers A.H."/>
        </authorList>
    </citation>
    <scope>NUCLEOTIDE SEQUENCE [LARGE SCALE GENOMIC DNA]</scope>
    <source>
        <tissue evidence="1">Leaf</tissue>
    </source>
</reference>
<protein>
    <submittedName>
        <fullName evidence="1">Uncharacterized protein</fullName>
    </submittedName>
</protein>
<dbReference type="OrthoDB" id="5407653at2759"/>
<gene>
    <name evidence="1" type="ORF">HPP92_003062</name>
</gene>
<accession>A0A835VJ23</accession>
<keyword evidence="2" id="KW-1185">Reference proteome</keyword>
<sequence length="218" mass="23762">MEDGGELITFALGNECNEEKVEDVLVDDDEIGLAAAFIQLEVGEDHISPEDLAWVDSCLVADPESAVERWADLKEALLDTISAFAASRVENNGYGLDDAEAEQMQVDMEKSEDQPKFVNNGENTAGVGVTRGVSGEQTAAIQQETETRGSIFRVWDLQAEEEEEEEDEFIPELKGAAVDLGVVEKVIEGDGQRLRDTEAIIAWENLDELVSGLGDLSL</sequence>
<dbReference type="PANTHER" id="PTHR36388:SF1">
    <property type="entry name" value="OS02G0469000 PROTEIN"/>
    <property type="match status" value="1"/>
</dbReference>
<dbReference type="AlphaFoldDB" id="A0A835VJ23"/>
<evidence type="ECO:0000313" key="1">
    <source>
        <dbReference type="EMBL" id="KAG0498371.1"/>
    </source>
</evidence>
<comment type="caution">
    <text evidence="1">The sequence shown here is derived from an EMBL/GenBank/DDBJ whole genome shotgun (WGS) entry which is preliminary data.</text>
</comment>
<organism evidence="1 2">
    <name type="scientific">Vanilla planifolia</name>
    <name type="common">Vanilla</name>
    <dbReference type="NCBI Taxonomy" id="51239"/>
    <lineage>
        <taxon>Eukaryota</taxon>
        <taxon>Viridiplantae</taxon>
        <taxon>Streptophyta</taxon>
        <taxon>Embryophyta</taxon>
        <taxon>Tracheophyta</taxon>
        <taxon>Spermatophyta</taxon>
        <taxon>Magnoliopsida</taxon>
        <taxon>Liliopsida</taxon>
        <taxon>Asparagales</taxon>
        <taxon>Orchidaceae</taxon>
        <taxon>Vanilloideae</taxon>
        <taxon>Vanilleae</taxon>
        <taxon>Vanilla</taxon>
    </lineage>
</organism>